<dbReference type="EMBL" id="JAACJL010000017">
    <property type="protein sequence ID" value="KAF4618853.1"/>
    <property type="molecule type" value="Genomic_DNA"/>
</dbReference>
<name>A0A8H4VQQ8_9AGAR</name>
<dbReference type="Proteomes" id="UP000521872">
    <property type="component" value="Unassembled WGS sequence"/>
</dbReference>
<dbReference type="Gene3D" id="1.20.1280.50">
    <property type="match status" value="1"/>
</dbReference>
<dbReference type="AlphaFoldDB" id="A0A8H4VQQ8"/>
<reference evidence="1 2" key="1">
    <citation type="submission" date="2019-12" db="EMBL/GenBank/DDBJ databases">
        <authorList>
            <person name="Floudas D."/>
            <person name="Bentzer J."/>
            <person name="Ahren D."/>
            <person name="Johansson T."/>
            <person name="Persson P."/>
            <person name="Tunlid A."/>
        </authorList>
    </citation>
    <scope>NUCLEOTIDE SEQUENCE [LARGE SCALE GENOMIC DNA]</scope>
    <source>
        <strain evidence="1 2">CBS 102.39</strain>
    </source>
</reference>
<protein>
    <recommendedName>
        <fullName evidence="3">F-box domain-containing protein</fullName>
    </recommendedName>
</protein>
<comment type="caution">
    <text evidence="1">The sequence shown here is derived from an EMBL/GenBank/DDBJ whole genome shotgun (WGS) entry which is preliminary data.</text>
</comment>
<keyword evidence="2" id="KW-1185">Reference proteome</keyword>
<organism evidence="1 2">
    <name type="scientific">Agrocybe pediades</name>
    <dbReference type="NCBI Taxonomy" id="84607"/>
    <lineage>
        <taxon>Eukaryota</taxon>
        <taxon>Fungi</taxon>
        <taxon>Dikarya</taxon>
        <taxon>Basidiomycota</taxon>
        <taxon>Agaricomycotina</taxon>
        <taxon>Agaricomycetes</taxon>
        <taxon>Agaricomycetidae</taxon>
        <taxon>Agaricales</taxon>
        <taxon>Agaricineae</taxon>
        <taxon>Strophariaceae</taxon>
        <taxon>Agrocybe</taxon>
    </lineage>
</organism>
<sequence>MTMYHTIPTDILWCILDELVDPVPGPPAFLINHEGLHPIDTLRSVSQVCTSWRRIVLEAASIWGRLIDVEYLIGQPRHRREEIMARTKDSPLHVCGFLNIKDDAARDFLHTIVSNELQRIAVLILNIRLMDSIDLTLFDPFWQQPAPNLVAFQIIYPYATPFYRGGHADKVLFDNHAPCLRSLSLPYKLYFPPTTSWLSGLTTLCMPSSGSLEWISGVLRRTPRLSVLRLEKPRRGMNRFLSTDDKNDEIDAGGTIAPIDMRTLRELNVYFNSLQKIVALLSAIYLGESVLCKALVRCEDHSDHFLQYNTSITTDGHYNSVVPSLIYDFFQKVLSNGAGDTLRGIYMYLGHAEIDIRVGRQIDGQCRPPDDMSFRFSLTSHTLTSLVPTLIPEIWQLLSDLDMSHTSSLHLRFDCQDAWAAAPSAHLALLSFLSRLPTLHTLILGHEWGSEEAFNLRFIHDSMLPDLHICPSLKTLTLKSWVPGIQQLDEFLSHRQKIGSPIQNLVLPPLDFMRSYRQDYRWLDQFHGLKVVWQVLRSINEYVCGSGSPEVLIFDNPYPF</sequence>
<gene>
    <name evidence="1" type="ORF">D9613_009675</name>
</gene>
<evidence type="ECO:0008006" key="3">
    <source>
        <dbReference type="Google" id="ProtNLM"/>
    </source>
</evidence>
<evidence type="ECO:0000313" key="2">
    <source>
        <dbReference type="Proteomes" id="UP000521872"/>
    </source>
</evidence>
<accession>A0A8H4VQQ8</accession>
<evidence type="ECO:0000313" key="1">
    <source>
        <dbReference type="EMBL" id="KAF4618853.1"/>
    </source>
</evidence>
<proteinExistence type="predicted"/>